<evidence type="ECO:0000313" key="3">
    <source>
        <dbReference type="Proteomes" id="UP001239257"/>
    </source>
</evidence>
<accession>A0AAX3U745</accession>
<dbReference type="RefSeq" id="WP_301066196.1">
    <property type="nucleotide sequence ID" value="NZ_CP118710.1"/>
</dbReference>
<organism evidence="2 3">
    <name type="scientific">Vibrio aestuarianus</name>
    <dbReference type="NCBI Taxonomy" id="28171"/>
    <lineage>
        <taxon>Bacteria</taxon>
        <taxon>Pseudomonadati</taxon>
        <taxon>Pseudomonadota</taxon>
        <taxon>Gammaproteobacteria</taxon>
        <taxon>Vibrionales</taxon>
        <taxon>Vibrionaceae</taxon>
        <taxon>Vibrio</taxon>
    </lineage>
</organism>
<gene>
    <name evidence="2" type="ORF">PYE51_17155</name>
</gene>
<name>A0AAX3U745_9VIBR</name>
<evidence type="ECO:0000259" key="1">
    <source>
        <dbReference type="Pfam" id="PF13274"/>
    </source>
</evidence>
<dbReference type="Proteomes" id="UP001239257">
    <property type="component" value="Chromosome 2"/>
</dbReference>
<proteinExistence type="predicted"/>
<dbReference type="AlphaFoldDB" id="A0AAX3U745"/>
<dbReference type="InterPro" id="IPR025272">
    <property type="entry name" value="SocA_Panacea"/>
</dbReference>
<sequence>MSISQQLQDVADAIIFLHRDIFEESPSPMKLQKLCYYAQGYHLAESEELFSEEFQAWQHGPVIVDLYHKYKHFQWRQISDDISSINEDLREFLTDIVSAYGRYDGAALSTMTHRESPWIDARGALDESEGSTEVISKESLRNFFASKLATSGV</sequence>
<dbReference type="EMBL" id="CP118710">
    <property type="protein sequence ID" value="WGK83096.1"/>
    <property type="molecule type" value="Genomic_DNA"/>
</dbReference>
<protein>
    <submittedName>
        <fullName evidence="2">DUF4065 domain-containing protein</fullName>
    </submittedName>
</protein>
<evidence type="ECO:0000313" key="2">
    <source>
        <dbReference type="EMBL" id="WGK83096.1"/>
    </source>
</evidence>
<dbReference type="Pfam" id="PF13274">
    <property type="entry name" value="SocA_Panacea"/>
    <property type="match status" value="1"/>
</dbReference>
<feature type="domain" description="Antitoxin SocA-like Panacea" evidence="1">
    <location>
        <begin position="31"/>
        <end position="118"/>
    </location>
</feature>
<reference evidence="2" key="1">
    <citation type="submission" date="2022-02" db="EMBL/GenBank/DDBJ databases">
        <title>Emergence and expansion in Europe of a Vibrio aestuarianus clonal complex pathogenic for oysters.</title>
        <authorList>
            <person name="Mesnil A."/>
            <person name="Travers M.-A."/>
        </authorList>
    </citation>
    <scope>NUCLEOTIDE SEQUENCE</scope>
    <source>
        <strain evidence="2">U29</strain>
    </source>
</reference>